<keyword evidence="2" id="KW-1185">Reference proteome</keyword>
<evidence type="ECO:0000313" key="1">
    <source>
        <dbReference type="EMBL" id="OMF45040.1"/>
    </source>
</evidence>
<dbReference type="STRING" id="297318.BK138_34065"/>
<proteinExistence type="predicted"/>
<reference evidence="1 2" key="1">
    <citation type="submission" date="2016-11" db="EMBL/GenBank/DDBJ databases">
        <title>Paenibacillus species isolates.</title>
        <authorList>
            <person name="Beno S.M."/>
        </authorList>
    </citation>
    <scope>NUCLEOTIDE SEQUENCE [LARGE SCALE GENOMIC DNA]</scope>
    <source>
        <strain evidence="1 2">FSL R5-0378</strain>
    </source>
</reference>
<gene>
    <name evidence="1" type="ORF">BK138_34065</name>
</gene>
<sequence length="240" mass="27130">MGRDGDQLFSYDLNTKKESQLTKNLFAINYIVPINPKGSLVMAAAIKPGGNLKTIFLDKNEGSMKVLHDKDTDTNTWCVAYNQKKESIYTAEYSKEAQFQARELAWKQKKVLVPPDYTIKEINTKTLQERIVIRLIHEQVISLSSSDDQLFIVTSPYYNNGHIEYSLVDIQSGKRTKLKLPILTGSSAAITQDQQGLFYLGGPTDKDQRGIYLFDFKTQKSVPVFNQADGFINEFSLIGN</sequence>
<dbReference type="AlphaFoldDB" id="A0A1R1DZM4"/>
<dbReference type="Proteomes" id="UP000187172">
    <property type="component" value="Unassembled WGS sequence"/>
</dbReference>
<evidence type="ECO:0000313" key="2">
    <source>
        <dbReference type="Proteomes" id="UP000187172"/>
    </source>
</evidence>
<protein>
    <submittedName>
        <fullName evidence="1">Uncharacterized protein</fullName>
    </submittedName>
</protein>
<dbReference type="EMBL" id="MRTP01000024">
    <property type="protein sequence ID" value="OMF45040.1"/>
    <property type="molecule type" value="Genomic_DNA"/>
</dbReference>
<name>A0A1R1DZM4_9BACL</name>
<organism evidence="1 2">
    <name type="scientific">Paenibacillus rhizosphaerae</name>
    <dbReference type="NCBI Taxonomy" id="297318"/>
    <lineage>
        <taxon>Bacteria</taxon>
        <taxon>Bacillati</taxon>
        <taxon>Bacillota</taxon>
        <taxon>Bacilli</taxon>
        <taxon>Bacillales</taxon>
        <taxon>Paenibacillaceae</taxon>
        <taxon>Paenibacillus</taxon>
    </lineage>
</organism>
<comment type="caution">
    <text evidence="1">The sequence shown here is derived from an EMBL/GenBank/DDBJ whole genome shotgun (WGS) entry which is preliminary data.</text>
</comment>
<accession>A0A1R1DZM4</accession>
<dbReference type="SUPFAM" id="SSF69322">
    <property type="entry name" value="Tricorn protease domain 2"/>
    <property type="match status" value="1"/>
</dbReference>